<reference evidence="1 2" key="1">
    <citation type="journal article" date="2019" name="Mol. Biol. Evol.">
        <title>Blast fungal genomes show frequent chromosomal changes, gene gains and losses, and effector gene turnover.</title>
        <authorList>
            <person name="Gomez Luciano L.B."/>
            <person name="Jason Tsai I."/>
            <person name="Chuma I."/>
            <person name="Tosa Y."/>
            <person name="Chen Y.H."/>
            <person name="Li J.Y."/>
            <person name="Li M.Y."/>
            <person name="Jade Lu M.Y."/>
            <person name="Nakayashiki H."/>
            <person name="Li W.H."/>
        </authorList>
    </citation>
    <scope>NUCLEOTIDE SEQUENCE [LARGE SCALE GENOMIC DNA]</scope>
    <source>
        <strain evidence="1">MZ5-1-6</strain>
    </source>
</reference>
<proteinExistence type="predicted"/>
<dbReference type="AlphaFoldDB" id="A0A4P7N9N8"/>
<dbReference type="Proteomes" id="UP000294847">
    <property type="component" value="Chromosome 2"/>
</dbReference>
<gene>
    <name evidence="1" type="ORF">PoMZ_01778</name>
</gene>
<organism evidence="1 2">
    <name type="scientific">Pyricularia oryzae</name>
    <name type="common">Rice blast fungus</name>
    <name type="synonym">Magnaporthe oryzae</name>
    <dbReference type="NCBI Taxonomy" id="318829"/>
    <lineage>
        <taxon>Eukaryota</taxon>
        <taxon>Fungi</taxon>
        <taxon>Dikarya</taxon>
        <taxon>Ascomycota</taxon>
        <taxon>Pezizomycotina</taxon>
        <taxon>Sordariomycetes</taxon>
        <taxon>Sordariomycetidae</taxon>
        <taxon>Magnaporthales</taxon>
        <taxon>Pyriculariaceae</taxon>
        <taxon>Pyricularia</taxon>
    </lineage>
</organism>
<dbReference type="EMBL" id="CP034205">
    <property type="protein sequence ID" value="QBZ56860.1"/>
    <property type="molecule type" value="Genomic_DNA"/>
</dbReference>
<evidence type="ECO:0000313" key="1">
    <source>
        <dbReference type="EMBL" id="QBZ56860.1"/>
    </source>
</evidence>
<evidence type="ECO:0000313" key="2">
    <source>
        <dbReference type="Proteomes" id="UP000294847"/>
    </source>
</evidence>
<sequence>MSSEPPTACLASHATHSSTRILNFFHLLAVARFDKIHYAIGLLKISPERNGNSREYDLSWVNCLSIVSSQRSPAVAEIYTERRDDLTVE</sequence>
<name>A0A4P7N9N8_PYROR</name>
<accession>A0A4P7N9N8</accession>
<protein>
    <submittedName>
        <fullName evidence="1">Uncharacterized protein</fullName>
    </submittedName>
</protein>